<accession>A0ABY7ENF5</accession>
<dbReference type="Proteomes" id="UP001164746">
    <property type="component" value="Chromosome 7"/>
</dbReference>
<proteinExistence type="predicted"/>
<feature type="region of interest" description="Disordered" evidence="1">
    <location>
        <begin position="187"/>
        <end position="210"/>
    </location>
</feature>
<evidence type="ECO:0000313" key="3">
    <source>
        <dbReference type="Proteomes" id="UP001164746"/>
    </source>
</evidence>
<protein>
    <recommendedName>
        <fullName evidence="4">CCHC-type domain-containing protein</fullName>
    </recommendedName>
</protein>
<feature type="compositionally biased region" description="Low complexity" evidence="1">
    <location>
        <begin position="226"/>
        <end position="236"/>
    </location>
</feature>
<organism evidence="2 3">
    <name type="scientific">Mya arenaria</name>
    <name type="common">Soft-shell clam</name>
    <dbReference type="NCBI Taxonomy" id="6604"/>
    <lineage>
        <taxon>Eukaryota</taxon>
        <taxon>Metazoa</taxon>
        <taxon>Spiralia</taxon>
        <taxon>Lophotrochozoa</taxon>
        <taxon>Mollusca</taxon>
        <taxon>Bivalvia</taxon>
        <taxon>Autobranchia</taxon>
        <taxon>Heteroconchia</taxon>
        <taxon>Euheterodonta</taxon>
        <taxon>Imparidentia</taxon>
        <taxon>Neoheterodontei</taxon>
        <taxon>Myida</taxon>
        <taxon>Myoidea</taxon>
        <taxon>Myidae</taxon>
        <taxon>Mya</taxon>
    </lineage>
</organism>
<evidence type="ECO:0000256" key="1">
    <source>
        <dbReference type="SAM" id="MobiDB-lite"/>
    </source>
</evidence>
<gene>
    <name evidence="2" type="ORF">MAR_035680</name>
</gene>
<dbReference type="EMBL" id="CP111018">
    <property type="protein sequence ID" value="WAR10604.1"/>
    <property type="molecule type" value="Genomic_DNA"/>
</dbReference>
<reference evidence="2" key="1">
    <citation type="submission" date="2022-11" db="EMBL/GenBank/DDBJ databases">
        <title>Centuries of genome instability and evolution in soft-shell clam transmissible cancer (bioRxiv).</title>
        <authorList>
            <person name="Hart S.F.M."/>
            <person name="Yonemitsu M.A."/>
            <person name="Giersch R.M."/>
            <person name="Beal B.F."/>
            <person name="Arriagada G."/>
            <person name="Davis B.W."/>
            <person name="Ostrander E.A."/>
            <person name="Goff S.P."/>
            <person name="Metzger M.J."/>
        </authorList>
    </citation>
    <scope>NUCLEOTIDE SEQUENCE</scope>
    <source>
        <strain evidence="2">MELC-2E11</strain>
        <tissue evidence="2">Siphon/mantle</tissue>
    </source>
</reference>
<sequence length="289" mass="32487">MADLLTRPLSVKFSTNNLRGISHNDVLQQNECIITLTSTKNKLILGTTNIKNRVISIHDVENLITNVTVKDSPYEWPDSIITAHMSKYDDIGQFTIRIFADNNRTTCRHCGDTSHPYFRCKNIPEKTNTRNISCGNCHGNHQRRECHRDVLCCFCGGEEGHVQMRCPRKLFGNYMADIIEGRDILESEKSDSSSEDGFAHQRCQTPTPAGMVTPYQIVDLRTTTAPQTPQLQTTSSRQHRKCARQRVTQTPSPAAIEDGNAPPPATYYQKTVSRRSLAKPEVSALTHIS</sequence>
<feature type="region of interest" description="Disordered" evidence="1">
    <location>
        <begin position="226"/>
        <end position="289"/>
    </location>
</feature>
<evidence type="ECO:0000313" key="2">
    <source>
        <dbReference type="EMBL" id="WAR10604.1"/>
    </source>
</evidence>
<name>A0ABY7ENF5_MYAAR</name>
<evidence type="ECO:0008006" key="4">
    <source>
        <dbReference type="Google" id="ProtNLM"/>
    </source>
</evidence>
<keyword evidence="3" id="KW-1185">Reference proteome</keyword>